<protein>
    <submittedName>
        <fullName evidence="1">Uncharacterized protein</fullName>
    </submittedName>
</protein>
<sequence length="109" mass="12318">MHSPFAHWNWSRVHPKIRTCVVRQRDNRESSGSKWSQWWVSGMQVPSAQTKSSGAQLLGRTHIHGAFKGGSQQGSTERARDKILITLISGDTYTMHLLSTNATTMQLRK</sequence>
<name>A0AAW2EEM0_9HYME</name>
<reference evidence="1 2" key="1">
    <citation type="submission" date="2023-03" db="EMBL/GenBank/DDBJ databases">
        <title>High recombination rates correlate with genetic variation in Cardiocondyla obscurior ants.</title>
        <authorList>
            <person name="Errbii M."/>
        </authorList>
    </citation>
    <scope>NUCLEOTIDE SEQUENCE [LARGE SCALE GENOMIC DNA]</scope>
    <source>
        <strain evidence="1">Alpha-2009</strain>
        <tissue evidence="1">Whole body</tissue>
    </source>
</reference>
<dbReference type="AlphaFoldDB" id="A0AAW2EEM0"/>
<comment type="caution">
    <text evidence="1">The sequence shown here is derived from an EMBL/GenBank/DDBJ whole genome shotgun (WGS) entry which is preliminary data.</text>
</comment>
<proteinExistence type="predicted"/>
<dbReference type="EMBL" id="JADYXP020000023">
    <property type="protein sequence ID" value="KAL0102156.1"/>
    <property type="molecule type" value="Genomic_DNA"/>
</dbReference>
<dbReference type="Proteomes" id="UP001430953">
    <property type="component" value="Unassembled WGS sequence"/>
</dbReference>
<organism evidence="1 2">
    <name type="scientific">Cardiocondyla obscurior</name>
    <dbReference type="NCBI Taxonomy" id="286306"/>
    <lineage>
        <taxon>Eukaryota</taxon>
        <taxon>Metazoa</taxon>
        <taxon>Ecdysozoa</taxon>
        <taxon>Arthropoda</taxon>
        <taxon>Hexapoda</taxon>
        <taxon>Insecta</taxon>
        <taxon>Pterygota</taxon>
        <taxon>Neoptera</taxon>
        <taxon>Endopterygota</taxon>
        <taxon>Hymenoptera</taxon>
        <taxon>Apocrita</taxon>
        <taxon>Aculeata</taxon>
        <taxon>Formicoidea</taxon>
        <taxon>Formicidae</taxon>
        <taxon>Myrmicinae</taxon>
        <taxon>Cardiocondyla</taxon>
    </lineage>
</organism>
<evidence type="ECO:0000313" key="1">
    <source>
        <dbReference type="EMBL" id="KAL0102156.1"/>
    </source>
</evidence>
<accession>A0AAW2EEM0</accession>
<evidence type="ECO:0000313" key="2">
    <source>
        <dbReference type="Proteomes" id="UP001430953"/>
    </source>
</evidence>
<gene>
    <name evidence="1" type="ORF">PUN28_018588</name>
</gene>
<keyword evidence="2" id="KW-1185">Reference proteome</keyword>